<dbReference type="EMBL" id="MT497072">
    <property type="protein sequence ID" value="QMP85271.1"/>
    <property type="molecule type" value="Genomic_DNA"/>
</dbReference>
<evidence type="ECO:0000313" key="2">
    <source>
        <dbReference type="Proteomes" id="UP000514763"/>
    </source>
</evidence>
<protein>
    <submittedName>
        <fullName evidence="1">ABC-type histidine transport system, ATPase component</fullName>
    </submittedName>
</protein>
<name>A0A7D7J4R2_9CAUD</name>
<proteinExistence type="predicted"/>
<accession>A0A7D7J4R2</accession>
<organism evidence="1 2">
    <name type="scientific">Flavobacterium phage vB_FspP_elemoE_6-9C</name>
    <dbReference type="NCBI Taxonomy" id="2743829"/>
    <lineage>
        <taxon>Viruses</taxon>
        <taxon>Duplodnaviria</taxon>
        <taxon>Heunggongvirae</taxon>
        <taxon>Uroviricota</taxon>
        <taxon>Caudoviricetes</taxon>
        <taxon>Elemovirus</taxon>
        <taxon>Elemovirus elemoE</taxon>
    </lineage>
</organism>
<sequence length="151" mass="17310">MYLDEAIYNIVVNEAKEIKSFVGRKLKCMEDNANSTLAIKGEVVEVVHQDGDVLTISKPMNGFDGMKIHTSMIGKEFKLLKKDTIVEAIVDKFKDRSDVGIKKYNTTLDREDLTTEQWIDHAIEEAMDMILYLERLKRDITNIKKAVRDGK</sequence>
<gene>
    <name evidence="1" type="ORF">elemo69C_phanotate20</name>
</gene>
<reference evidence="2" key="1">
    <citation type="submission" date="2020-05" db="EMBL/GenBank/DDBJ databases">
        <title>Genomics and ecology of novel Flavobacterium phages from the Baltic Sea.</title>
        <authorList>
            <person name="Hoetzinger M."/>
            <person name="Nilsson E."/>
            <person name="Holmfeldt K."/>
        </authorList>
    </citation>
    <scope>NUCLEOTIDE SEQUENCE [LARGE SCALE GENOMIC DNA]</scope>
</reference>
<evidence type="ECO:0000313" key="1">
    <source>
        <dbReference type="EMBL" id="QMP85271.1"/>
    </source>
</evidence>
<dbReference type="Proteomes" id="UP000514763">
    <property type="component" value="Segment"/>
</dbReference>
<keyword evidence="2" id="KW-1185">Reference proteome</keyword>